<dbReference type="OrthoDB" id="241166at2759"/>
<keyword evidence="2" id="KW-1185">Reference proteome</keyword>
<dbReference type="Proteomes" id="UP000283634">
    <property type="component" value="Unassembled WGS sequence"/>
</dbReference>
<evidence type="ECO:0000313" key="2">
    <source>
        <dbReference type="Proteomes" id="UP000283634"/>
    </source>
</evidence>
<reference evidence="1 2" key="1">
    <citation type="journal article" date="2018" name="BMC Genomics">
        <title>Genomic comparison of Trypanosoma conorhini and Trypanosoma rangeli to Trypanosoma cruzi strains of high and low virulence.</title>
        <authorList>
            <person name="Bradwell K.R."/>
            <person name="Koparde V.N."/>
            <person name="Matveyev A.V."/>
            <person name="Serrano M.G."/>
            <person name="Alves J.M."/>
            <person name="Parikh H."/>
            <person name="Huang B."/>
            <person name="Lee V."/>
            <person name="Espinosa-Alvarez O."/>
            <person name="Ortiz P.A."/>
            <person name="Costa-Martins A.G."/>
            <person name="Teixeira M.M."/>
            <person name="Buck G.A."/>
        </authorList>
    </citation>
    <scope>NUCLEOTIDE SEQUENCE [LARGE SCALE GENOMIC DNA]</scope>
    <source>
        <strain evidence="1 2">AM80</strain>
    </source>
</reference>
<sequence>MEEALTQTSFHCLVCNRPNPLGLLQPWCPTCGTLSPVAATGSPKTLWRCVECHTITPWLFTHCQCCGGAKPAQTLRFDTPWFTPICSSCKATNPTWSVVCHGCGARLAACGEREEREEGKREELEVNPAVGEVAAATSSTSCRHCGLPSRKRSAASVVRL</sequence>
<evidence type="ECO:0000313" key="1">
    <source>
        <dbReference type="EMBL" id="RNF02478.1"/>
    </source>
</evidence>
<dbReference type="GeneID" id="40330307"/>
<protein>
    <recommendedName>
        <fullName evidence="3">RanBP2-type domain-containing protein</fullName>
    </recommendedName>
</protein>
<gene>
    <name evidence="1" type="ORF">TraAM80_06374</name>
</gene>
<accession>A0A3R7MH87</accession>
<dbReference type="AlphaFoldDB" id="A0A3R7MH87"/>
<dbReference type="RefSeq" id="XP_029236934.1">
    <property type="nucleotide sequence ID" value="XM_029383221.1"/>
</dbReference>
<name>A0A3R7MH87_TRYRA</name>
<evidence type="ECO:0008006" key="3">
    <source>
        <dbReference type="Google" id="ProtNLM"/>
    </source>
</evidence>
<comment type="caution">
    <text evidence="1">The sequence shown here is derived from an EMBL/GenBank/DDBJ whole genome shotgun (WGS) entry which is preliminary data.</text>
</comment>
<organism evidence="1 2">
    <name type="scientific">Trypanosoma rangeli</name>
    <dbReference type="NCBI Taxonomy" id="5698"/>
    <lineage>
        <taxon>Eukaryota</taxon>
        <taxon>Discoba</taxon>
        <taxon>Euglenozoa</taxon>
        <taxon>Kinetoplastea</taxon>
        <taxon>Metakinetoplastina</taxon>
        <taxon>Trypanosomatida</taxon>
        <taxon>Trypanosomatidae</taxon>
        <taxon>Trypanosoma</taxon>
        <taxon>Herpetosoma</taxon>
    </lineage>
</organism>
<proteinExistence type="predicted"/>
<dbReference type="EMBL" id="MKGL01000230">
    <property type="protein sequence ID" value="RNF02478.1"/>
    <property type="molecule type" value="Genomic_DNA"/>
</dbReference>
<dbReference type="VEuPathDB" id="TriTrypDB:TRSC58_06423"/>